<protein>
    <submittedName>
        <fullName evidence="6">Ribosome assembly protein SQT1</fullName>
    </submittedName>
</protein>
<dbReference type="InterPro" id="IPR019775">
    <property type="entry name" value="WD40_repeat_CS"/>
</dbReference>
<dbReference type="AlphaFoldDB" id="A0A2T0FNM0"/>
<dbReference type="PROSITE" id="PS50082">
    <property type="entry name" value="WD_REPEATS_2"/>
    <property type="match status" value="3"/>
</dbReference>
<evidence type="ECO:0000259" key="5">
    <source>
        <dbReference type="Pfam" id="PF13360"/>
    </source>
</evidence>
<dbReference type="InterPro" id="IPR015943">
    <property type="entry name" value="WD40/YVTN_repeat-like_dom_sf"/>
</dbReference>
<feature type="repeat" description="WD" evidence="3">
    <location>
        <begin position="109"/>
        <end position="140"/>
    </location>
</feature>
<dbReference type="EMBL" id="NDIQ01000022">
    <property type="protein sequence ID" value="PRT56591.1"/>
    <property type="molecule type" value="Genomic_DNA"/>
</dbReference>
<sequence>MSKEAKDLEEESGDAFINQNEVGEVVEEVVDEDQPMSDDEDLDEDEFDEHGNLEIDLTNNSSTYFDQHQDSIFLISSHPTLPMVVTGGGDEMGYLWTTHSNPPRVASQLTGHTESLVAGGFTSDGKYLVTGDMNGQIRVWRSKAGGEKWEFFSSLQEVDEVVCLRIHPKQPVFAISAKDGSIWVYEMGGNKLNNIAVLNAHSEAVNDLLFAEVDNEEKMTLISASDDAGIISWNVYQSTANYHLGPAQLKGEHPWVVLCLSPSGRTFATGSQDGTMVIVKVDDGALLQKIDTGNDAEDEESRSVEAIAWADKANIVAVGNVGGQIQLWDIATWKVRNTLQIEGAITKLEFIKGTTKLVSSGYDGSLIVWDVITGNKVWQCFGHNAGVLGFAIQENGSRIISAGDEGVSLVFEVSEVD</sequence>
<dbReference type="SUPFAM" id="SSF50978">
    <property type="entry name" value="WD40 repeat-like"/>
    <property type="match status" value="1"/>
</dbReference>
<evidence type="ECO:0000313" key="6">
    <source>
        <dbReference type="EMBL" id="PRT56591.1"/>
    </source>
</evidence>
<gene>
    <name evidence="6" type="ORF">B9G98_04211</name>
</gene>
<feature type="domain" description="Pyrrolo-quinoline quinone repeat" evidence="5">
    <location>
        <begin position="95"/>
        <end position="379"/>
    </location>
</feature>
<dbReference type="RefSeq" id="XP_024666536.1">
    <property type="nucleotide sequence ID" value="XM_024810768.1"/>
</dbReference>
<keyword evidence="7" id="KW-1185">Reference proteome</keyword>
<dbReference type="SMART" id="SM00320">
    <property type="entry name" value="WD40"/>
    <property type="match status" value="8"/>
</dbReference>
<dbReference type="OrthoDB" id="10261640at2759"/>
<reference evidence="6 7" key="1">
    <citation type="submission" date="2017-04" db="EMBL/GenBank/DDBJ databases">
        <title>Genome sequencing of [Candida] sorbophila.</title>
        <authorList>
            <person name="Ahn J.O."/>
        </authorList>
    </citation>
    <scope>NUCLEOTIDE SEQUENCE [LARGE SCALE GENOMIC DNA]</scope>
    <source>
        <strain evidence="6 7">DS02</strain>
    </source>
</reference>
<evidence type="ECO:0000256" key="1">
    <source>
        <dbReference type="ARBA" id="ARBA00022574"/>
    </source>
</evidence>
<dbReference type="PANTHER" id="PTHR19857">
    <property type="entry name" value="MITOCHONDRIAL DIVISION PROTEIN 1-RELATED"/>
    <property type="match status" value="1"/>
</dbReference>
<feature type="region of interest" description="Disordered" evidence="4">
    <location>
        <begin position="1"/>
        <end position="23"/>
    </location>
</feature>
<dbReference type="InterPro" id="IPR051179">
    <property type="entry name" value="WD_repeat_multifunction"/>
</dbReference>
<dbReference type="Pfam" id="PF13360">
    <property type="entry name" value="PQQ_2"/>
    <property type="match status" value="1"/>
</dbReference>
<evidence type="ECO:0000313" key="7">
    <source>
        <dbReference type="Proteomes" id="UP000238350"/>
    </source>
</evidence>
<proteinExistence type="predicted"/>
<dbReference type="PANTHER" id="PTHR19857:SF8">
    <property type="entry name" value="ANGIO-ASSOCIATED MIGRATORY CELL PROTEIN"/>
    <property type="match status" value="1"/>
</dbReference>
<comment type="caution">
    <text evidence="6">The sequence shown here is derived from an EMBL/GenBank/DDBJ whole genome shotgun (WGS) entry which is preliminary data.</text>
</comment>
<feature type="repeat" description="WD" evidence="3">
    <location>
        <begin position="297"/>
        <end position="338"/>
    </location>
</feature>
<organism evidence="6 7">
    <name type="scientific">Wickerhamiella sorbophila</name>
    <dbReference type="NCBI Taxonomy" id="45607"/>
    <lineage>
        <taxon>Eukaryota</taxon>
        <taxon>Fungi</taxon>
        <taxon>Dikarya</taxon>
        <taxon>Ascomycota</taxon>
        <taxon>Saccharomycotina</taxon>
        <taxon>Dipodascomycetes</taxon>
        <taxon>Dipodascales</taxon>
        <taxon>Trichomonascaceae</taxon>
        <taxon>Wickerhamiella</taxon>
    </lineage>
</organism>
<accession>A0A2T0FNM0</accession>
<dbReference type="Proteomes" id="UP000238350">
    <property type="component" value="Unassembled WGS sequence"/>
</dbReference>
<dbReference type="STRING" id="45607.A0A2T0FNM0"/>
<evidence type="ECO:0000256" key="2">
    <source>
        <dbReference type="ARBA" id="ARBA00022737"/>
    </source>
</evidence>
<dbReference type="InterPro" id="IPR036322">
    <property type="entry name" value="WD40_repeat_dom_sf"/>
</dbReference>
<name>A0A2T0FNM0_9ASCO</name>
<dbReference type="GeneID" id="36517959"/>
<dbReference type="InterPro" id="IPR002372">
    <property type="entry name" value="PQQ_rpt_dom"/>
</dbReference>
<dbReference type="PROSITE" id="PS50294">
    <property type="entry name" value="WD_REPEATS_REGION"/>
    <property type="match status" value="1"/>
</dbReference>
<dbReference type="PROSITE" id="PS00678">
    <property type="entry name" value="WD_REPEATS_1"/>
    <property type="match status" value="1"/>
</dbReference>
<keyword evidence="1 3" id="KW-0853">WD repeat</keyword>
<evidence type="ECO:0000256" key="3">
    <source>
        <dbReference type="PROSITE-ProRule" id="PRU00221"/>
    </source>
</evidence>
<feature type="repeat" description="WD" evidence="3">
    <location>
        <begin position="345"/>
        <end position="379"/>
    </location>
</feature>
<keyword evidence="2" id="KW-0677">Repeat</keyword>
<dbReference type="InterPro" id="IPR001680">
    <property type="entry name" value="WD40_rpt"/>
</dbReference>
<evidence type="ECO:0000256" key="4">
    <source>
        <dbReference type="SAM" id="MobiDB-lite"/>
    </source>
</evidence>
<dbReference type="Gene3D" id="2.130.10.10">
    <property type="entry name" value="YVTN repeat-like/Quinoprotein amine dehydrogenase"/>
    <property type="match status" value="1"/>
</dbReference>